<evidence type="ECO:0000313" key="1">
    <source>
        <dbReference type="EMBL" id="MEN3239041.1"/>
    </source>
</evidence>
<dbReference type="Gene3D" id="4.10.410.40">
    <property type="match status" value="1"/>
</dbReference>
<comment type="caution">
    <text evidence="1">The sequence shown here is derived from an EMBL/GenBank/DDBJ whole genome shotgun (WGS) entry which is preliminary data.</text>
</comment>
<dbReference type="Proteomes" id="UP001407347">
    <property type="component" value="Unassembled WGS sequence"/>
</dbReference>
<dbReference type="RefSeq" id="WP_346013986.1">
    <property type="nucleotide sequence ID" value="NZ_JAQYXP010000013.1"/>
</dbReference>
<accession>A0ABV0A5J7</accession>
<protein>
    <submittedName>
        <fullName evidence="1">Phage tail tube protein</fullName>
    </submittedName>
</protein>
<dbReference type="InterPro" id="IPR014918">
    <property type="entry name" value="Phage_tail_3"/>
</dbReference>
<reference evidence="1 2" key="1">
    <citation type="journal article" date="2023" name="PLoS ONE">
        <title>Complete genome assembly of Hawai'i environmental nontuberculous mycobacteria reveals unexpected co-isolation with methylobacteria.</title>
        <authorList>
            <person name="Hendrix J."/>
            <person name="Epperson L.E."/>
            <person name="Tong E.I."/>
            <person name="Chan Y.L."/>
            <person name="Hasan N.A."/>
            <person name="Dawrs S.N."/>
            <person name="Norton G.J."/>
            <person name="Virdi R."/>
            <person name="Crooks J.L."/>
            <person name="Chan E.D."/>
            <person name="Honda J.R."/>
            <person name="Strong M."/>
        </authorList>
    </citation>
    <scope>NUCLEOTIDE SEQUENCE [LARGE SCALE GENOMIC DNA]</scope>
    <source>
        <strain evidence="1 2">NJH_HI04-1</strain>
    </source>
</reference>
<gene>
    <name evidence="1" type="ORF">PUR29_37010</name>
</gene>
<dbReference type="EMBL" id="JAQYXP010000013">
    <property type="protein sequence ID" value="MEN3239041.1"/>
    <property type="molecule type" value="Genomic_DNA"/>
</dbReference>
<name>A0ABV0A5J7_9HYPH</name>
<sequence length="145" mass="15585">MAFSSTMRTKVYLGTTKPALTVADYGTDTFTEVTGLTSLGDFGDEFEVTEFNTINDGRKHKVKGSADAGNWDFEVARDPGDAGQIACRAAAKSPEVYNVKVVLVDGSKFYFSGAITSAKLTFGENTVNKQKFQVGITTEVFEVAA</sequence>
<keyword evidence="2" id="KW-1185">Reference proteome</keyword>
<proteinExistence type="predicted"/>
<evidence type="ECO:0000313" key="2">
    <source>
        <dbReference type="Proteomes" id="UP001407347"/>
    </source>
</evidence>
<dbReference type="Pfam" id="PF08813">
    <property type="entry name" value="Phage_tail_3"/>
    <property type="match status" value="1"/>
</dbReference>
<organism evidence="1 2">
    <name type="scientific">Methylobacterium ajmalii</name>
    <dbReference type="NCBI Taxonomy" id="2738439"/>
    <lineage>
        <taxon>Bacteria</taxon>
        <taxon>Pseudomonadati</taxon>
        <taxon>Pseudomonadota</taxon>
        <taxon>Alphaproteobacteria</taxon>
        <taxon>Hyphomicrobiales</taxon>
        <taxon>Methylobacteriaceae</taxon>
        <taxon>Methylobacterium</taxon>
    </lineage>
</organism>